<gene>
    <name evidence="3" type="ORF">J2W94_001761</name>
</gene>
<dbReference type="EMBL" id="JAVDTT010000002">
    <property type="protein sequence ID" value="MDR6841476.1"/>
    <property type="molecule type" value="Genomic_DNA"/>
</dbReference>
<dbReference type="Gene3D" id="2.60.120.260">
    <property type="entry name" value="Galactose-binding domain-like"/>
    <property type="match status" value="1"/>
</dbReference>
<dbReference type="SUPFAM" id="SSF49785">
    <property type="entry name" value="Galactose-binding domain-like"/>
    <property type="match status" value="1"/>
</dbReference>
<dbReference type="RefSeq" id="WP_310092289.1">
    <property type="nucleotide sequence ID" value="NZ_JAVDTT010000002.1"/>
</dbReference>
<keyword evidence="1" id="KW-0732">Signal</keyword>
<proteinExistence type="predicted"/>
<dbReference type="InterPro" id="IPR008928">
    <property type="entry name" value="6-hairpin_glycosidase_sf"/>
</dbReference>
<dbReference type="SUPFAM" id="SSF48208">
    <property type="entry name" value="Six-hairpin glycosidases"/>
    <property type="match status" value="1"/>
</dbReference>
<evidence type="ECO:0000259" key="2">
    <source>
        <dbReference type="PROSITE" id="PS50022"/>
    </source>
</evidence>
<sequence length="1052" mass="114489">MTTQSPSSSPAVRLSRFALLSALFLSSSVALAKGDALPPRSQWKATGSSLQVPALAASHAIDGDPKTRWGGAFSADHWLQVDLGKVADVGGVLLHWDSGFAVSYAIQTSVDGKQWHDAYVSGDSRGFTDYLFFPTAKARYVRLASLPKTADWGVSVFEFEPLAPSQAARIVNLAGKDNVQALWAATGPARALQAKGQAPGTREVDIALGRPLPTPGLEVWWEGPRNGAKLEGRDASGKWIVLAEDPGSQGDLSNLAAREVHTLSALRLSAGEIDGAAPMIKRLRLLGPERIMTPTRRYEAVASRANSQLFPSSLHQQQVYWTVVGIPAGMQKSIFDEYGNLEAYKGAPMVQAAWRDASGRVAISDNVERTHSLRDGWMPMPAVQWEAQPGLQIRTEAMAVEQNGQPVTLTRYRVSNTGRQSIDGTLALVLRPLQVNPPWQHGGVSPIREVAIEGAADRTDVRVNGRVLFASLTRADARGASAFGAHGEGEITAHVAAGTVPEALRASDADGLAAALLDYKVKLAPGEHRDVVLAFPLGTSRADAKTDALPEAPAVDRVALIGAKGDAGAGFDKVAAQVAQQWHSRFGKLGLSLPDHSLVDMLRAQGAYMLLNQTGPAMQPGPRNYNRSFIRDGAATSSVLLRVGQAKVSRDYLKWYSDHAVHENGLVSPILNQDGTVNTGFGSDIEYDSQGEFIALVADTARYDGGAASVRDYQDVVKRAMKFMQELRERTMAPGYLADQPAPERFHGIIAPSISHEGYSSPTHSYWDDYWALKGWHDGAWLAEQWGDAETAKWAREQYAALRESVAASIRATMKWKGSDFIPADADTGGGDPTSVSIGLDPAGQQDLMPADALKLTFERYLADVRSRDKPGALYAYTPYEMRNVLTYMHLNQPQDADELLMNLLRHRRPLPWQVLAEVVHSRLRYPGYLGDMPHTWIGAEYARTIFGMLAHEDDDRLALLLGTPPSWVAGEGLKVEDLPTMYGRLSMSALQQGKQLRVRLESGLNKNTALSVSWPNRRKPTRVTVDGKQTADYDANGIRLSKPFKDLIAEW</sequence>
<dbReference type="InterPro" id="IPR000421">
    <property type="entry name" value="FA58C"/>
</dbReference>
<accession>A0ABU1RRS8</accession>
<name>A0ABU1RRS8_9GAMM</name>
<dbReference type="InterPro" id="IPR012341">
    <property type="entry name" value="6hp_glycosidase-like_sf"/>
</dbReference>
<dbReference type="InterPro" id="IPR008979">
    <property type="entry name" value="Galactose-bd-like_sf"/>
</dbReference>
<protein>
    <recommendedName>
        <fullName evidence="2">F5/8 type C domain-containing protein</fullName>
    </recommendedName>
</protein>
<dbReference type="Pfam" id="PF00754">
    <property type="entry name" value="F5_F8_type_C"/>
    <property type="match status" value="1"/>
</dbReference>
<feature type="domain" description="F5/8 type C" evidence="2">
    <location>
        <begin position="24"/>
        <end position="164"/>
    </location>
</feature>
<dbReference type="Gene3D" id="1.50.10.10">
    <property type="match status" value="1"/>
</dbReference>
<keyword evidence="4" id="KW-1185">Reference proteome</keyword>
<evidence type="ECO:0000313" key="3">
    <source>
        <dbReference type="EMBL" id="MDR6841476.1"/>
    </source>
</evidence>
<dbReference type="Proteomes" id="UP001254759">
    <property type="component" value="Unassembled WGS sequence"/>
</dbReference>
<reference evidence="3 4" key="1">
    <citation type="submission" date="2023-07" db="EMBL/GenBank/DDBJ databases">
        <title>Sorghum-associated microbial communities from plants grown in Nebraska, USA.</title>
        <authorList>
            <person name="Schachtman D."/>
        </authorList>
    </citation>
    <scope>NUCLEOTIDE SEQUENCE [LARGE SCALE GENOMIC DNA]</scope>
    <source>
        <strain evidence="3 4">BE107</strain>
    </source>
</reference>
<dbReference type="PROSITE" id="PS50022">
    <property type="entry name" value="FA58C_3"/>
    <property type="match status" value="1"/>
</dbReference>
<organism evidence="3 4">
    <name type="scientific">Pseudoxanthomonas sacheonensis</name>
    <dbReference type="NCBI Taxonomy" id="443615"/>
    <lineage>
        <taxon>Bacteria</taxon>
        <taxon>Pseudomonadati</taxon>
        <taxon>Pseudomonadota</taxon>
        <taxon>Gammaproteobacteria</taxon>
        <taxon>Lysobacterales</taxon>
        <taxon>Lysobacteraceae</taxon>
        <taxon>Pseudoxanthomonas</taxon>
    </lineage>
</organism>
<evidence type="ECO:0000256" key="1">
    <source>
        <dbReference type="SAM" id="SignalP"/>
    </source>
</evidence>
<evidence type="ECO:0000313" key="4">
    <source>
        <dbReference type="Proteomes" id="UP001254759"/>
    </source>
</evidence>
<feature type="chain" id="PRO_5046392435" description="F5/8 type C domain-containing protein" evidence="1">
    <location>
        <begin position="33"/>
        <end position="1052"/>
    </location>
</feature>
<comment type="caution">
    <text evidence="3">The sequence shown here is derived from an EMBL/GenBank/DDBJ whole genome shotgun (WGS) entry which is preliminary data.</text>
</comment>
<feature type="signal peptide" evidence="1">
    <location>
        <begin position="1"/>
        <end position="32"/>
    </location>
</feature>